<keyword evidence="6 11" id="KW-0288">FMN</keyword>
<dbReference type="CDD" id="cd04738">
    <property type="entry name" value="DHOD_2_like"/>
    <property type="match status" value="1"/>
</dbReference>
<comment type="function">
    <text evidence="1 11">Catalyzes the conversion of dihydroorotate to orotate with quinone as electron acceptor.</text>
</comment>
<evidence type="ECO:0000313" key="14">
    <source>
        <dbReference type="Proteomes" id="UP000326912"/>
    </source>
</evidence>
<dbReference type="PANTHER" id="PTHR48109:SF4">
    <property type="entry name" value="DIHYDROOROTATE DEHYDROGENASE (QUINONE), MITOCHONDRIAL"/>
    <property type="match status" value="1"/>
</dbReference>
<feature type="binding site" evidence="11">
    <location>
        <position position="229"/>
    </location>
    <ligand>
        <name>FMN</name>
        <dbReference type="ChEBI" id="CHEBI:58210"/>
    </ligand>
</feature>
<feature type="binding site" evidence="11">
    <location>
        <position position="95"/>
    </location>
    <ligand>
        <name>FMN</name>
        <dbReference type="ChEBI" id="CHEBI:58210"/>
    </ligand>
</feature>
<feature type="binding site" evidence="11">
    <location>
        <position position="257"/>
    </location>
    <ligand>
        <name>FMN</name>
        <dbReference type="ChEBI" id="CHEBI:58210"/>
    </ligand>
</feature>
<comment type="pathway">
    <text evidence="3 11">Pyrimidine metabolism; UMP biosynthesis via de novo pathway; orotate from (S)-dihydroorotate (quinone route): step 1/1.</text>
</comment>
<organism evidence="13 14">
    <name type="scientific">Dictyobacter vulcani</name>
    <dbReference type="NCBI Taxonomy" id="2607529"/>
    <lineage>
        <taxon>Bacteria</taxon>
        <taxon>Bacillati</taxon>
        <taxon>Chloroflexota</taxon>
        <taxon>Ktedonobacteria</taxon>
        <taxon>Ktedonobacterales</taxon>
        <taxon>Dictyobacteraceae</taxon>
        <taxon>Dictyobacter</taxon>
    </lineage>
</organism>
<keyword evidence="5 11" id="KW-0285">Flavoprotein</keyword>
<dbReference type="GO" id="GO:0044205">
    <property type="term" value="P:'de novo' UMP biosynthetic process"/>
    <property type="evidence" value="ECO:0007669"/>
    <property type="project" value="UniProtKB-UniRule"/>
</dbReference>
<comment type="catalytic activity">
    <reaction evidence="10 11">
        <text>(S)-dihydroorotate + a quinone = orotate + a quinol</text>
        <dbReference type="Rhea" id="RHEA:30187"/>
        <dbReference type="ChEBI" id="CHEBI:24646"/>
        <dbReference type="ChEBI" id="CHEBI:30839"/>
        <dbReference type="ChEBI" id="CHEBI:30864"/>
        <dbReference type="ChEBI" id="CHEBI:132124"/>
        <dbReference type="EC" id="1.3.5.2"/>
    </reaction>
</comment>
<feature type="binding site" evidence="11">
    <location>
        <position position="182"/>
    </location>
    <ligand>
        <name>FMN</name>
        <dbReference type="ChEBI" id="CHEBI:58210"/>
    </ligand>
</feature>
<evidence type="ECO:0000256" key="4">
    <source>
        <dbReference type="ARBA" id="ARBA00005359"/>
    </source>
</evidence>
<name>A0A5J4KP71_9CHLR</name>
<feature type="domain" description="Dihydroorotate dehydrogenase catalytic" evidence="12">
    <location>
        <begin position="54"/>
        <end position="348"/>
    </location>
</feature>
<evidence type="ECO:0000256" key="10">
    <source>
        <dbReference type="ARBA" id="ARBA00048639"/>
    </source>
</evidence>
<dbReference type="PIRSF" id="PIRSF000164">
    <property type="entry name" value="DHO_oxidase"/>
    <property type="match status" value="1"/>
</dbReference>
<dbReference type="GO" id="GO:0005886">
    <property type="term" value="C:plasma membrane"/>
    <property type="evidence" value="ECO:0007669"/>
    <property type="project" value="UniProtKB-SubCell"/>
</dbReference>
<feature type="active site" description="Nucleophile" evidence="11">
    <location>
        <position position="185"/>
    </location>
</feature>
<dbReference type="NCBIfam" id="TIGR01036">
    <property type="entry name" value="pyrD_sub2"/>
    <property type="match status" value="1"/>
</dbReference>
<accession>A0A5J4KP71</accession>
<dbReference type="SUPFAM" id="SSF51395">
    <property type="entry name" value="FMN-linked oxidoreductases"/>
    <property type="match status" value="1"/>
</dbReference>
<keyword evidence="9 11" id="KW-0472">Membrane</keyword>
<keyword evidence="11" id="KW-1003">Cell membrane</keyword>
<keyword evidence="7 11" id="KW-0665">Pyrimidine biosynthesis</keyword>
<reference evidence="13 14" key="1">
    <citation type="submission" date="2019-10" db="EMBL/GenBank/DDBJ databases">
        <title>Dictyobacter vulcani sp. nov., within the class Ktedonobacteria, isolated from soil of volcanic Mt. Zao.</title>
        <authorList>
            <person name="Zheng Y."/>
            <person name="Wang C.M."/>
            <person name="Sakai Y."/>
            <person name="Abe K."/>
            <person name="Yokota A."/>
            <person name="Yabe S."/>
        </authorList>
    </citation>
    <scope>NUCLEOTIDE SEQUENCE [LARGE SCALE GENOMIC DNA]</scope>
    <source>
        <strain evidence="13 14">W12</strain>
    </source>
</reference>
<feature type="binding site" evidence="11">
    <location>
        <position position="187"/>
    </location>
    <ligand>
        <name>substrate</name>
    </ligand>
</feature>
<feature type="binding site" evidence="11">
    <location>
        <begin position="258"/>
        <end position="259"/>
    </location>
    <ligand>
        <name>substrate</name>
    </ligand>
</feature>
<feature type="binding site" evidence="11">
    <location>
        <position position="75"/>
    </location>
    <ligand>
        <name>substrate</name>
    </ligand>
</feature>
<dbReference type="UniPathway" id="UPA00070">
    <property type="reaction ID" value="UER00946"/>
</dbReference>
<dbReference type="HAMAP" id="MF_00225">
    <property type="entry name" value="DHO_dh_type2"/>
    <property type="match status" value="1"/>
</dbReference>
<dbReference type="Gene3D" id="3.20.20.70">
    <property type="entry name" value="Aldolase class I"/>
    <property type="match status" value="1"/>
</dbReference>
<evidence type="ECO:0000256" key="5">
    <source>
        <dbReference type="ARBA" id="ARBA00022630"/>
    </source>
</evidence>
<comment type="similarity">
    <text evidence="4 11">Belongs to the dihydroorotate dehydrogenase family. Type 2 subfamily.</text>
</comment>
<dbReference type="Proteomes" id="UP000326912">
    <property type="component" value="Unassembled WGS sequence"/>
</dbReference>
<comment type="cofactor">
    <cofactor evidence="11">
        <name>FMN</name>
        <dbReference type="ChEBI" id="CHEBI:58210"/>
    </cofactor>
    <text evidence="11">Binds 1 FMN per subunit.</text>
</comment>
<evidence type="ECO:0000256" key="11">
    <source>
        <dbReference type="HAMAP-Rule" id="MF_00225"/>
    </source>
</evidence>
<dbReference type="InterPro" id="IPR012135">
    <property type="entry name" value="Dihydroorotate_DH_1_2"/>
</dbReference>
<feature type="binding site" evidence="11">
    <location>
        <position position="149"/>
    </location>
    <ligand>
        <name>FMN</name>
        <dbReference type="ChEBI" id="CHEBI:58210"/>
    </ligand>
</feature>
<keyword evidence="14" id="KW-1185">Reference proteome</keyword>
<dbReference type="InterPro" id="IPR005720">
    <property type="entry name" value="Dihydroorotate_DH_cat"/>
</dbReference>
<evidence type="ECO:0000256" key="7">
    <source>
        <dbReference type="ARBA" id="ARBA00022975"/>
    </source>
</evidence>
<sequence length="349" mass="38151">MLFKAIIRPAMFRTSANDPEIAHHFLMDQMARISHHQTILKIIEATSAYKSPVLERDVFGVHFPNPVGLAGGFDKNGIALPALAALGFGFIEAGTVTRYAQPGNPRPRIFRLTADQAMINRMGFPNDGADAIQARLARLPQPGIPIGWSIGKSKVTPQEEAIEDYLYSLRKLDAYSDFFTVNVSSPNTPGLRKLQDKEPLDQLLHAIVQETKQLAQQTGRRSAKSVLVKIAPDLTEEQISDVVEVCLQRDVRGIIATNTTLSRTGLQQQSAETGGLSGRPLHARSLEVIRYLSKQLDGRIPIIGVGGIFGPDDARCTLDAGASLIQLYSGFIYEGPGIIKKINQHLSHA</sequence>
<dbReference type="AlphaFoldDB" id="A0A5J4KP71"/>
<dbReference type="NCBIfam" id="NF003645">
    <property type="entry name" value="PRK05286.1-2"/>
    <property type="match status" value="1"/>
</dbReference>
<comment type="caution">
    <text evidence="11">Lacks conserved residue(s) required for the propagation of feature annotation.</text>
</comment>
<dbReference type="PROSITE" id="PS00911">
    <property type="entry name" value="DHODEHASE_1"/>
    <property type="match status" value="1"/>
</dbReference>
<evidence type="ECO:0000259" key="12">
    <source>
        <dbReference type="Pfam" id="PF01180"/>
    </source>
</evidence>
<dbReference type="EMBL" id="BKZW01000003">
    <property type="protein sequence ID" value="GER91174.1"/>
    <property type="molecule type" value="Genomic_DNA"/>
</dbReference>
<dbReference type="PANTHER" id="PTHR48109">
    <property type="entry name" value="DIHYDROOROTATE DEHYDROGENASE (QUINONE), MITOCHONDRIAL-RELATED"/>
    <property type="match status" value="1"/>
</dbReference>
<dbReference type="InterPro" id="IPR001295">
    <property type="entry name" value="Dihydroorotate_DH_CS"/>
</dbReference>
<comment type="subcellular location">
    <subcellularLocation>
        <location evidence="11">Cell membrane</location>
        <topology evidence="11">Peripheral membrane protein</topology>
    </subcellularLocation>
    <subcellularLocation>
        <location evidence="2">Membrane</location>
    </subcellularLocation>
</comment>
<dbReference type="EC" id="1.3.5.2" evidence="11"/>
<feature type="binding site" evidence="11">
    <location>
        <begin position="120"/>
        <end position="124"/>
    </location>
    <ligand>
        <name>substrate</name>
    </ligand>
</feature>
<evidence type="ECO:0000256" key="2">
    <source>
        <dbReference type="ARBA" id="ARBA00004370"/>
    </source>
</evidence>
<feature type="binding site" evidence="11">
    <location>
        <position position="182"/>
    </location>
    <ligand>
        <name>substrate</name>
    </ligand>
</feature>
<dbReference type="GO" id="GO:0106430">
    <property type="term" value="F:dihydroorotate dehydrogenase (quinone) activity"/>
    <property type="evidence" value="ECO:0007669"/>
    <property type="project" value="UniProtKB-EC"/>
</dbReference>
<protein>
    <recommendedName>
        <fullName evidence="11">Dihydroorotate dehydrogenase (quinone)</fullName>
        <ecNumber evidence="11">1.3.5.2</ecNumber>
    </recommendedName>
    <alternativeName>
        <fullName evidence="11">DHOdehase</fullName>
        <shortName evidence="11">DHOD</shortName>
        <shortName evidence="11">DHODase</shortName>
    </alternativeName>
    <alternativeName>
        <fullName evidence="11">Dihydroorotate oxidase</fullName>
    </alternativeName>
</protein>
<evidence type="ECO:0000256" key="9">
    <source>
        <dbReference type="ARBA" id="ARBA00023136"/>
    </source>
</evidence>
<comment type="subunit">
    <text evidence="11">Monomer.</text>
</comment>
<dbReference type="InterPro" id="IPR005719">
    <property type="entry name" value="Dihydroorotate_DH_2"/>
</dbReference>
<evidence type="ECO:0000256" key="3">
    <source>
        <dbReference type="ARBA" id="ARBA00005161"/>
    </source>
</evidence>
<dbReference type="NCBIfam" id="NF003652">
    <property type="entry name" value="PRK05286.2-5"/>
    <property type="match status" value="1"/>
</dbReference>
<keyword evidence="8 11" id="KW-0560">Oxidoreductase</keyword>
<dbReference type="Pfam" id="PF01180">
    <property type="entry name" value="DHO_dh"/>
    <property type="match status" value="1"/>
</dbReference>
<gene>
    <name evidence="11 13" type="primary">pyrD</name>
    <name evidence="13" type="ORF">KDW_53360</name>
</gene>
<dbReference type="InterPro" id="IPR050074">
    <property type="entry name" value="DHO_dehydrogenase"/>
</dbReference>
<evidence type="ECO:0000256" key="6">
    <source>
        <dbReference type="ARBA" id="ARBA00022643"/>
    </source>
</evidence>
<dbReference type="RefSeq" id="WP_151758844.1">
    <property type="nucleotide sequence ID" value="NZ_BKZW01000003.1"/>
</dbReference>
<dbReference type="PROSITE" id="PS00912">
    <property type="entry name" value="DHODEHASE_2"/>
    <property type="match status" value="1"/>
</dbReference>
<evidence type="ECO:0000313" key="13">
    <source>
        <dbReference type="EMBL" id="GER91174.1"/>
    </source>
</evidence>
<dbReference type="GO" id="GO:0006207">
    <property type="term" value="P:'de novo' pyrimidine nucleobase biosynthetic process"/>
    <property type="evidence" value="ECO:0007669"/>
    <property type="project" value="UniProtKB-UniRule"/>
</dbReference>
<comment type="caution">
    <text evidence="13">The sequence shown here is derived from an EMBL/GenBank/DDBJ whole genome shotgun (WGS) entry which is preliminary data.</text>
</comment>
<dbReference type="InterPro" id="IPR013785">
    <property type="entry name" value="Aldolase_TIM"/>
</dbReference>
<proteinExistence type="inferred from homology"/>
<feature type="binding site" evidence="11">
    <location>
        <position position="278"/>
    </location>
    <ligand>
        <name>FMN</name>
        <dbReference type="ChEBI" id="CHEBI:58210"/>
    </ligand>
</feature>
<dbReference type="GO" id="GO:0005737">
    <property type="term" value="C:cytoplasm"/>
    <property type="evidence" value="ECO:0007669"/>
    <property type="project" value="InterPro"/>
</dbReference>
<feature type="binding site" evidence="11">
    <location>
        <position position="307"/>
    </location>
    <ligand>
        <name>FMN</name>
        <dbReference type="ChEBI" id="CHEBI:58210"/>
    </ligand>
</feature>
<evidence type="ECO:0000256" key="8">
    <source>
        <dbReference type="ARBA" id="ARBA00023002"/>
    </source>
</evidence>
<evidence type="ECO:0000256" key="1">
    <source>
        <dbReference type="ARBA" id="ARBA00003125"/>
    </source>
</evidence>
<feature type="binding site" evidence="11">
    <location>
        <begin position="328"/>
        <end position="329"/>
    </location>
    <ligand>
        <name>FMN</name>
        <dbReference type="ChEBI" id="CHEBI:58210"/>
    </ligand>
</feature>